<dbReference type="Proteomes" id="UP000017837">
    <property type="component" value="Unassembled WGS sequence"/>
</dbReference>
<organism evidence="4 5">
    <name type="scientific">Asticcacaulis benevestitus DSM 16100 = ATCC BAA-896</name>
    <dbReference type="NCBI Taxonomy" id="1121022"/>
    <lineage>
        <taxon>Bacteria</taxon>
        <taxon>Pseudomonadati</taxon>
        <taxon>Pseudomonadota</taxon>
        <taxon>Alphaproteobacteria</taxon>
        <taxon>Caulobacterales</taxon>
        <taxon>Caulobacteraceae</taxon>
        <taxon>Asticcacaulis</taxon>
    </lineage>
</organism>
<dbReference type="InterPro" id="IPR000182">
    <property type="entry name" value="GNAT_dom"/>
</dbReference>
<keyword evidence="2" id="KW-0012">Acyltransferase</keyword>
<comment type="caution">
    <text evidence="4">The sequence shown here is derived from an EMBL/GenBank/DDBJ whole genome shotgun (WGS) entry which is preliminary data.</text>
</comment>
<dbReference type="PROSITE" id="PS51186">
    <property type="entry name" value="GNAT"/>
    <property type="match status" value="1"/>
</dbReference>
<dbReference type="SUPFAM" id="SSF55729">
    <property type="entry name" value="Acyl-CoA N-acyltransferases (Nat)"/>
    <property type="match status" value="1"/>
</dbReference>
<reference evidence="4 5" key="1">
    <citation type="journal article" date="2014" name="Nature">
        <title>Sequential evolution of bacterial morphology by co-option of a developmental regulator.</title>
        <authorList>
            <person name="Jiang C."/>
            <person name="Brown P.J."/>
            <person name="Ducret A."/>
            <person name="Brun Y.V."/>
        </authorList>
    </citation>
    <scope>NUCLEOTIDE SEQUENCE [LARGE SCALE GENOMIC DNA]</scope>
    <source>
        <strain evidence="4 5">DSM 16100</strain>
    </source>
</reference>
<feature type="domain" description="N-acetyltransferase" evidence="3">
    <location>
        <begin position="5"/>
        <end position="168"/>
    </location>
</feature>
<evidence type="ECO:0000259" key="3">
    <source>
        <dbReference type="PROSITE" id="PS51186"/>
    </source>
</evidence>
<dbReference type="CDD" id="cd04301">
    <property type="entry name" value="NAT_SF"/>
    <property type="match status" value="1"/>
</dbReference>
<dbReference type="InterPro" id="IPR016181">
    <property type="entry name" value="Acyl_CoA_acyltransferase"/>
</dbReference>
<dbReference type="EMBL" id="AWGB01000001">
    <property type="protein sequence ID" value="ESQ94594.1"/>
    <property type="molecule type" value="Genomic_DNA"/>
</dbReference>
<dbReference type="PANTHER" id="PTHR43877">
    <property type="entry name" value="AMINOALKYLPHOSPHONATE N-ACETYLTRANSFERASE-RELATED-RELATED"/>
    <property type="match status" value="1"/>
</dbReference>
<dbReference type="OrthoDB" id="2135706at2"/>
<dbReference type="Pfam" id="PF00583">
    <property type="entry name" value="Acetyltransf_1"/>
    <property type="match status" value="1"/>
</dbReference>
<keyword evidence="1" id="KW-0808">Transferase</keyword>
<accession>V4Q4L4</accession>
<dbReference type="InterPro" id="IPR050832">
    <property type="entry name" value="Bact_Acetyltransf"/>
</dbReference>
<keyword evidence="5" id="KW-1185">Reference proteome</keyword>
<gene>
    <name evidence="4" type="ORF">ABENE_00445</name>
</gene>
<dbReference type="AlphaFoldDB" id="V4Q4L4"/>
<evidence type="ECO:0000313" key="5">
    <source>
        <dbReference type="Proteomes" id="UP000017837"/>
    </source>
</evidence>
<dbReference type="STRING" id="1121022.GCA_000376105_01519"/>
<evidence type="ECO:0000256" key="2">
    <source>
        <dbReference type="ARBA" id="ARBA00023315"/>
    </source>
</evidence>
<dbReference type="PATRIC" id="fig|1121022.4.peg.88"/>
<name>V4Q4L4_9CAUL</name>
<protein>
    <recommendedName>
        <fullName evidence="3">N-acetyltransferase domain-containing protein</fullName>
    </recommendedName>
</protein>
<proteinExistence type="predicted"/>
<dbReference type="RefSeq" id="WP_018081187.1">
    <property type="nucleotide sequence ID" value="NZ_AQWM01000004.1"/>
</dbReference>
<evidence type="ECO:0000256" key="1">
    <source>
        <dbReference type="ARBA" id="ARBA00022679"/>
    </source>
</evidence>
<evidence type="ECO:0000313" key="4">
    <source>
        <dbReference type="EMBL" id="ESQ94594.1"/>
    </source>
</evidence>
<dbReference type="GO" id="GO:0016747">
    <property type="term" value="F:acyltransferase activity, transferring groups other than amino-acyl groups"/>
    <property type="evidence" value="ECO:0007669"/>
    <property type="project" value="InterPro"/>
</dbReference>
<sequence>MARNVRIRRIGVDELEIVRELALIIWPKCYRNIIAPDRVDAMLAVLYATDHLEKEMLEDGHVFWLVRFNDLDVGYASAYQEGGRLWLKKLYVRDEFRGQGLGKALIDNALDHFKSETRDSAEELALYVNKDNTPAINYYLRSGFQVEAEVPVQMGPYLFTDYVMQRAL</sequence>
<dbReference type="Gene3D" id="3.40.630.30">
    <property type="match status" value="1"/>
</dbReference>
<dbReference type="eggNOG" id="COG0456">
    <property type="taxonomic scope" value="Bacteria"/>
</dbReference>